<reference evidence="10" key="2">
    <citation type="submission" date="2021-03" db="UniProtKB">
        <authorList>
            <consortium name="EnsemblPlants"/>
        </authorList>
    </citation>
    <scope>IDENTIFICATION</scope>
</reference>
<evidence type="ECO:0000256" key="4">
    <source>
        <dbReference type="ARBA" id="ARBA00022723"/>
    </source>
</evidence>
<dbReference type="GeneID" id="110737654"/>
<dbReference type="InterPro" id="IPR031774">
    <property type="entry name" value="SF3A3_dom"/>
</dbReference>
<evidence type="ECO:0000256" key="5">
    <source>
        <dbReference type="ARBA" id="ARBA00022771"/>
    </source>
</evidence>
<evidence type="ECO:0000259" key="9">
    <source>
        <dbReference type="PROSITE" id="PS50171"/>
    </source>
</evidence>
<dbReference type="PROSITE" id="PS50171">
    <property type="entry name" value="ZF_MATRIN"/>
    <property type="match status" value="1"/>
</dbReference>
<dbReference type="GO" id="GO:0003723">
    <property type="term" value="F:RNA binding"/>
    <property type="evidence" value="ECO:0007669"/>
    <property type="project" value="InterPro"/>
</dbReference>
<evidence type="ECO:0000256" key="7">
    <source>
        <dbReference type="ARBA" id="ARBA00023187"/>
    </source>
</evidence>
<keyword evidence="5" id="KW-0863">Zinc-finger</keyword>
<evidence type="ECO:0000256" key="2">
    <source>
        <dbReference type="ARBA" id="ARBA00008776"/>
    </source>
</evidence>
<accession>A0A803LVD0</accession>
<dbReference type="KEGG" id="cqi:110737654"/>
<dbReference type="GO" id="GO:0000398">
    <property type="term" value="P:mRNA splicing, via spliceosome"/>
    <property type="evidence" value="ECO:0007669"/>
    <property type="project" value="InterPro"/>
</dbReference>
<evidence type="ECO:0000256" key="6">
    <source>
        <dbReference type="ARBA" id="ARBA00022833"/>
    </source>
</evidence>
<keyword evidence="11" id="KW-1185">Reference proteome</keyword>
<dbReference type="PANTHER" id="PTHR12786">
    <property type="entry name" value="SPLICING FACTOR SF3A-RELATED"/>
    <property type="match status" value="1"/>
</dbReference>
<dbReference type="RefSeq" id="XP_021773678.1">
    <property type="nucleotide sequence ID" value="XM_021917986.1"/>
</dbReference>
<gene>
    <name evidence="10" type="primary">LOC110737654</name>
</gene>
<keyword evidence="8" id="KW-0539">Nucleus</keyword>
<dbReference type="EnsemblPlants" id="AUR62019431-RA">
    <property type="protein sequence ID" value="AUR62019431-RA:cds"/>
    <property type="gene ID" value="AUR62019431"/>
</dbReference>
<dbReference type="GO" id="GO:0005681">
    <property type="term" value="C:spliceosomal complex"/>
    <property type="evidence" value="ECO:0007669"/>
    <property type="project" value="InterPro"/>
</dbReference>
<dbReference type="AlphaFoldDB" id="A0A803LVD0"/>
<keyword evidence="4" id="KW-0479">Metal-binding</keyword>
<feature type="domain" description="Matrin-type" evidence="9">
    <location>
        <begin position="300"/>
        <end position="331"/>
    </location>
</feature>
<dbReference type="PANTHER" id="PTHR12786:SF2">
    <property type="entry name" value="SPLICING FACTOR 3A SUBUNIT 3"/>
    <property type="match status" value="1"/>
</dbReference>
<dbReference type="Pfam" id="PF16837">
    <property type="entry name" value="SF3A3"/>
    <property type="match status" value="1"/>
</dbReference>
<evidence type="ECO:0000313" key="11">
    <source>
        <dbReference type="Proteomes" id="UP000596660"/>
    </source>
</evidence>
<protein>
    <recommendedName>
        <fullName evidence="9">Matrin-type domain-containing protein</fullName>
    </recommendedName>
</protein>
<evidence type="ECO:0000256" key="8">
    <source>
        <dbReference type="ARBA" id="ARBA00023242"/>
    </source>
</evidence>
<proteinExistence type="inferred from homology"/>
<dbReference type="Proteomes" id="UP000596660">
    <property type="component" value="Unplaced"/>
</dbReference>
<dbReference type="InterPro" id="IPR025086">
    <property type="entry name" value="SDE2/SF3A3_SAP"/>
</dbReference>
<dbReference type="Pfam" id="PF11931">
    <property type="entry name" value="SF3a60_Prp9_C"/>
    <property type="match status" value="1"/>
</dbReference>
<keyword evidence="3" id="KW-0507">mRNA processing</keyword>
<dbReference type="InterPro" id="IPR024598">
    <property type="entry name" value="SF3a60/Prp9_C"/>
</dbReference>
<evidence type="ECO:0000256" key="3">
    <source>
        <dbReference type="ARBA" id="ARBA00022664"/>
    </source>
</evidence>
<keyword evidence="6" id="KW-0862">Zinc</keyword>
<name>A0A803LVD0_CHEQI</name>
<keyword evidence="7" id="KW-0508">mRNA splicing</keyword>
<comment type="similarity">
    <text evidence="2">Belongs to the SF3A3 family.</text>
</comment>
<dbReference type="OrthoDB" id="1693525at2759"/>
<dbReference type="InterPro" id="IPR000690">
    <property type="entry name" value="Matrin/U1-C_Znf_C2H2"/>
</dbReference>
<dbReference type="GO" id="GO:0008270">
    <property type="term" value="F:zinc ion binding"/>
    <property type="evidence" value="ECO:0007669"/>
    <property type="project" value="UniProtKB-KW"/>
</dbReference>
<reference evidence="10" key="1">
    <citation type="journal article" date="2017" name="Nature">
        <title>The genome of Chenopodium quinoa.</title>
        <authorList>
            <person name="Jarvis D.E."/>
            <person name="Ho Y.S."/>
            <person name="Lightfoot D.J."/>
            <person name="Schmoeckel S.M."/>
            <person name="Li B."/>
            <person name="Borm T.J.A."/>
            <person name="Ohyanagi H."/>
            <person name="Mineta K."/>
            <person name="Michell C.T."/>
            <person name="Saber N."/>
            <person name="Kharbatia N.M."/>
            <person name="Rupper R.R."/>
            <person name="Sharp A.R."/>
            <person name="Dally N."/>
            <person name="Boughton B.A."/>
            <person name="Woo Y.H."/>
            <person name="Gao G."/>
            <person name="Schijlen E.G.W.M."/>
            <person name="Guo X."/>
            <person name="Momin A.A."/>
            <person name="Negrao S."/>
            <person name="Al-Babili S."/>
            <person name="Gehring C."/>
            <person name="Roessner U."/>
            <person name="Jung C."/>
            <person name="Murphy K."/>
            <person name="Arold S.T."/>
            <person name="Gojobori T."/>
            <person name="van der Linden C.G."/>
            <person name="van Loo E.N."/>
            <person name="Jellen E.N."/>
            <person name="Maughan P.J."/>
            <person name="Tester M."/>
        </authorList>
    </citation>
    <scope>NUCLEOTIDE SEQUENCE [LARGE SCALE GENOMIC DNA]</scope>
    <source>
        <strain evidence="10">cv. PI 614886</strain>
    </source>
</reference>
<organism evidence="10 11">
    <name type="scientific">Chenopodium quinoa</name>
    <name type="common">Quinoa</name>
    <dbReference type="NCBI Taxonomy" id="63459"/>
    <lineage>
        <taxon>Eukaryota</taxon>
        <taxon>Viridiplantae</taxon>
        <taxon>Streptophyta</taxon>
        <taxon>Embryophyta</taxon>
        <taxon>Tracheophyta</taxon>
        <taxon>Spermatophyta</taxon>
        <taxon>Magnoliopsida</taxon>
        <taxon>eudicotyledons</taxon>
        <taxon>Gunneridae</taxon>
        <taxon>Pentapetalae</taxon>
        <taxon>Caryophyllales</taxon>
        <taxon>Chenopodiaceae</taxon>
        <taxon>Chenopodioideae</taxon>
        <taxon>Atripliceae</taxon>
        <taxon>Chenopodium</taxon>
    </lineage>
</organism>
<dbReference type="InterPro" id="IPR051421">
    <property type="entry name" value="RNA_Proc_DNA_Dmg_Regulator"/>
</dbReference>
<sequence>MIRENPKAVVRDGEQYEQMLANLQNMKIPFSGEECFGQYVDLHECYNRYINSKFGHPINYVVYLDNFPAIDTIPSKYKATAQYKEYREGVLAYLMSFLDRTKPLMFLDRVFKSVESEFEERWTVERGKKRPRTTTTVDDVIEQFDGCSTVESLIELGPMKLNEALNTLGLKSGGTVYQRAERLLLVKNTPLEKLGRKHFKKEKDYCCKETALIEAKVNKLCELLKDVLERTRERVRNRQGMTFDELVRDRDADHEILVHDIGSDNADEKRDCNPLKLPLGWDGKPIPYWLYKLYGLNQEFKCEICGNFTYKGRRDYEKHFHGARHQHGMSCLGIPNTKSFHDIARIDDAKELWQQIQLRKGLSLWQPDVLEEYEDAEGNVYNKKTYNDLVRQGIIQV</sequence>
<dbReference type="Pfam" id="PF13297">
    <property type="entry name" value="SDE2_2C"/>
    <property type="match status" value="1"/>
</dbReference>
<evidence type="ECO:0000256" key="1">
    <source>
        <dbReference type="ARBA" id="ARBA00004123"/>
    </source>
</evidence>
<dbReference type="Gramene" id="AUR62019431-RA">
    <property type="protein sequence ID" value="AUR62019431-RA:cds"/>
    <property type="gene ID" value="AUR62019431"/>
</dbReference>
<comment type="subcellular location">
    <subcellularLocation>
        <location evidence="1">Nucleus</location>
    </subcellularLocation>
</comment>
<evidence type="ECO:0000313" key="10">
    <source>
        <dbReference type="EnsemblPlants" id="AUR62019431-RA:cds"/>
    </source>
</evidence>